<organism evidence="7 8">
    <name type="scientific">Capsella rubella</name>
    <dbReference type="NCBI Taxonomy" id="81985"/>
    <lineage>
        <taxon>Eukaryota</taxon>
        <taxon>Viridiplantae</taxon>
        <taxon>Streptophyta</taxon>
        <taxon>Embryophyta</taxon>
        <taxon>Tracheophyta</taxon>
        <taxon>Spermatophyta</taxon>
        <taxon>Magnoliopsida</taxon>
        <taxon>eudicotyledons</taxon>
        <taxon>Gunneridae</taxon>
        <taxon>Pentapetalae</taxon>
        <taxon>rosids</taxon>
        <taxon>malvids</taxon>
        <taxon>Brassicales</taxon>
        <taxon>Brassicaceae</taxon>
        <taxon>Camelineae</taxon>
        <taxon>Capsella</taxon>
    </lineage>
</organism>
<evidence type="ECO:0000313" key="8">
    <source>
        <dbReference type="Proteomes" id="UP000029121"/>
    </source>
</evidence>
<dbReference type="Proteomes" id="UP000029121">
    <property type="component" value="Unassembled WGS sequence"/>
</dbReference>
<name>R0IK69_9BRAS</name>
<reference evidence="8" key="1">
    <citation type="journal article" date="2013" name="Nat. Genet.">
        <title>The Capsella rubella genome and the genomic consequences of rapid mating system evolution.</title>
        <authorList>
            <person name="Slotte T."/>
            <person name="Hazzouri K.M."/>
            <person name="Agren J.A."/>
            <person name="Koenig D."/>
            <person name="Maumus F."/>
            <person name="Guo Y.L."/>
            <person name="Steige K."/>
            <person name="Platts A.E."/>
            <person name="Escobar J.S."/>
            <person name="Newman L.K."/>
            <person name="Wang W."/>
            <person name="Mandakova T."/>
            <person name="Vello E."/>
            <person name="Smith L.M."/>
            <person name="Henz S.R."/>
            <person name="Steffen J."/>
            <person name="Takuno S."/>
            <person name="Brandvain Y."/>
            <person name="Coop G."/>
            <person name="Andolfatto P."/>
            <person name="Hu T.T."/>
            <person name="Blanchette M."/>
            <person name="Clark R.M."/>
            <person name="Quesneville H."/>
            <person name="Nordborg M."/>
            <person name="Gaut B.S."/>
            <person name="Lysak M.A."/>
            <person name="Jenkins J."/>
            <person name="Grimwood J."/>
            <person name="Chapman J."/>
            <person name="Prochnik S."/>
            <person name="Shu S."/>
            <person name="Rokhsar D."/>
            <person name="Schmutz J."/>
            <person name="Weigel D."/>
            <person name="Wright S.I."/>
        </authorList>
    </citation>
    <scope>NUCLEOTIDE SEQUENCE [LARGE SCALE GENOMIC DNA]</scope>
    <source>
        <strain evidence="8">cv. Monte Gargano</strain>
    </source>
</reference>
<protein>
    <recommendedName>
        <fullName evidence="6">C3H1-type domain-containing protein</fullName>
    </recommendedName>
</protein>
<accession>R0IK69</accession>
<evidence type="ECO:0000259" key="6">
    <source>
        <dbReference type="PROSITE" id="PS50103"/>
    </source>
</evidence>
<dbReference type="SMART" id="SM00356">
    <property type="entry name" value="ZnF_C3H1"/>
    <property type="match status" value="2"/>
</dbReference>
<gene>
    <name evidence="7" type="ORF">CARUB_v10011282mg</name>
</gene>
<evidence type="ECO:0000313" key="7">
    <source>
        <dbReference type="EMBL" id="EOA38895.1"/>
    </source>
</evidence>
<dbReference type="InterPro" id="IPR036855">
    <property type="entry name" value="Znf_CCCH_sf"/>
</dbReference>
<feature type="domain" description="C3H1-type" evidence="6">
    <location>
        <begin position="58"/>
        <end position="86"/>
    </location>
</feature>
<feature type="zinc finger region" description="C3H1-type" evidence="5">
    <location>
        <begin position="12"/>
        <end position="40"/>
    </location>
</feature>
<dbReference type="STRING" id="81985.R0IK69"/>
<dbReference type="PROSITE" id="PS50103">
    <property type="entry name" value="ZF_C3H1"/>
    <property type="match status" value="2"/>
</dbReference>
<dbReference type="eggNOG" id="KOG1677">
    <property type="taxonomic scope" value="Eukaryota"/>
</dbReference>
<dbReference type="GO" id="GO:0003729">
    <property type="term" value="F:mRNA binding"/>
    <property type="evidence" value="ECO:0007669"/>
    <property type="project" value="TreeGrafter"/>
</dbReference>
<dbReference type="Gene3D" id="4.10.1000.10">
    <property type="entry name" value="Zinc finger, CCCH-type"/>
    <property type="match status" value="1"/>
</dbReference>
<dbReference type="AlphaFoldDB" id="R0IK69"/>
<dbReference type="GO" id="GO:0008270">
    <property type="term" value="F:zinc ion binding"/>
    <property type="evidence" value="ECO:0007669"/>
    <property type="project" value="UniProtKB-KW"/>
</dbReference>
<evidence type="ECO:0000256" key="3">
    <source>
        <dbReference type="ARBA" id="ARBA00022833"/>
    </source>
</evidence>
<dbReference type="Pfam" id="PF00642">
    <property type="entry name" value="zf-CCCH"/>
    <property type="match status" value="1"/>
</dbReference>
<dbReference type="InterPro" id="IPR000571">
    <property type="entry name" value="Znf_CCCH"/>
</dbReference>
<dbReference type="SUPFAM" id="SSF90229">
    <property type="entry name" value="CCCH zinc finger"/>
    <property type="match status" value="1"/>
</dbReference>
<dbReference type="PANTHER" id="PTHR12506">
    <property type="entry name" value="PROTEIN PHOSPHATASE RELATED"/>
    <property type="match status" value="1"/>
</dbReference>
<keyword evidence="3 5" id="KW-0862">Zinc</keyword>
<keyword evidence="8" id="KW-1185">Reference proteome</keyword>
<evidence type="ECO:0000256" key="1">
    <source>
        <dbReference type="ARBA" id="ARBA00022723"/>
    </source>
</evidence>
<dbReference type="InterPro" id="IPR050974">
    <property type="entry name" value="Plant_ZF_CCCH"/>
</dbReference>
<keyword evidence="4" id="KW-0238">DNA-binding</keyword>
<keyword evidence="1 5" id="KW-0479">Metal-binding</keyword>
<sequence>MSDKKKAKFPERPGKTICSYYQITGNCHLKKKCKLHHPKDMKPVEPNLAYNDKGLPLRPNQATCPNYSRFGLCKSGLACKFDHSNEASSSGHK</sequence>
<dbReference type="EMBL" id="KB870805">
    <property type="protein sequence ID" value="EOA38895.1"/>
    <property type="molecule type" value="Genomic_DNA"/>
</dbReference>
<evidence type="ECO:0000256" key="5">
    <source>
        <dbReference type="PROSITE-ProRule" id="PRU00723"/>
    </source>
</evidence>
<keyword evidence="2 5" id="KW-0863">Zinc-finger</keyword>
<evidence type="ECO:0000256" key="2">
    <source>
        <dbReference type="ARBA" id="ARBA00022771"/>
    </source>
</evidence>
<dbReference type="GO" id="GO:0003677">
    <property type="term" value="F:DNA binding"/>
    <property type="evidence" value="ECO:0007669"/>
    <property type="project" value="UniProtKB-KW"/>
</dbReference>
<evidence type="ECO:0000256" key="4">
    <source>
        <dbReference type="ARBA" id="ARBA00023125"/>
    </source>
</evidence>
<feature type="zinc finger region" description="C3H1-type" evidence="5">
    <location>
        <begin position="58"/>
        <end position="86"/>
    </location>
</feature>
<proteinExistence type="predicted"/>
<dbReference type="PANTHER" id="PTHR12506:SF20">
    <property type="entry name" value="ZINC FINGER CCCH DOMAIN-CONTAINING PROTEIN 67"/>
    <property type="match status" value="1"/>
</dbReference>
<feature type="domain" description="C3H1-type" evidence="6">
    <location>
        <begin position="12"/>
        <end position="40"/>
    </location>
</feature>